<comment type="cofactor">
    <cofactor evidence="1">
        <name>Mg(2+)</name>
        <dbReference type="ChEBI" id="CHEBI:18420"/>
    </cofactor>
</comment>
<dbReference type="InterPro" id="IPR043519">
    <property type="entry name" value="NT_sf"/>
</dbReference>
<dbReference type="CDD" id="cd00077">
    <property type="entry name" value="HDc"/>
    <property type="match status" value="1"/>
</dbReference>
<reference evidence="15 16" key="1">
    <citation type="submission" date="2020-03" db="EMBL/GenBank/DDBJ databases">
        <title>Genomic Encyclopedia of Type Strains, Phase IV (KMG-IV): sequencing the most valuable type-strain genomes for metagenomic binning, comparative biology and taxonomic classification.</title>
        <authorList>
            <person name="Goeker M."/>
        </authorList>
    </citation>
    <scope>NUCLEOTIDE SEQUENCE [LARGE SCALE GENOMIC DNA]</scope>
    <source>
        <strain evidence="15 16">DSM 105096</strain>
    </source>
</reference>
<evidence type="ECO:0000256" key="9">
    <source>
        <dbReference type="ARBA" id="ARBA00022842"/>
    </source>
</evidence>
<evidence type="ECO:0000256" key="3">
    <source>
        <dbReference type="ARBA" id="ARBA00022694"/>
    </source>
</evidence>
<dbReference type="InterPro" id="IPR050124">
    <property type="entry name" value="tRNA_CCA-adding_enzyme"/>
</dbReference>
<dbReference type="RefSeq" id="WP_168040451.1">
    <property type="nucleotide sequence ID" value="NZ_JAATJH010000012.1"/>
</dbReference>
<comment type="caution">
    <text evidence="15">The sequence shown here is derived from an EMBL/GenBank/DDBJ whole genome shotgun (WGS) entry which is preliminary data.</text>
</comment>
<evidence type="ECO:0000256" key="5">
    <source>
        <dbReference type="ARBA" id="ARBA00022723"/>
    </source>
</evidence>
<keyword evidence="2 11" id="KW-0808">Transferase</keyword>
<sequence length="471" mass="53683">MVFQIRDNERKIFEVISRAAAELGFPTYVVGGYVRDRLLARPSKDLDIVCVGSGIELAQRVGNALHPRSRVTVYKRFGTAALKHRDLEIEFVGARKESYRSDSRKPTVESGSLSDDQNRRDFTINALAISLNEHDYGTIIDPFNGLEDLEAKRLITPLEPGKTFSDDPLRMMRGVRFAAQLGFKIDRKTLIGMRDNAHRLKIISWERIATEMNKLLLSPRPSVGLKLMSDTKLMDYVLPEMTALKGVESRNGRKHKDNFLHTIQVVDQLAEKSGDLWLRWASLLHDIGKARTKRWESNAGWTFHAHDAVGANMVPKIFRRLRLPNDKLKYVQKLVALHQRPISLTQEEISDSAVRRILYEAGNDIDDLMKLCESDITSKNPNKVTRYLKNYGELRDRMVEIEASDNLRDWQPPITGEYIMETFAIRPSRQVGLIKDAVREAILDGDIPNEFDAARVKMIETAATLEIYPVA</sequence>
<keyword evidence="10 11" id="KW-0694">RNA-binding</keyword>
<name>A0ABX0XGH3_9BACT</name>
<evidence type="ECO:0000259" key="14">
    <source>
        <dbReference type="Pfam" id="PF12627"/>
    </source>
</evidence>
<keyword evidence="3" id="KW-0819">tRNA processing</keyword>
<keyword evidence="9" id="KW-0460">Magnesium</keyword>
<evidence type="ECO:0000256" key="11">
    <source>
        <dbReference type="RuleBase" id="RU003953"/>
    </source>
</evidence>
<dbReference type="Pfam" id="PF12627">
    <property type="entry name" value="PolyA_pol_RNAbd"/>
    <property type="match status" value="1"/>
</dbReference>
<evidence type="ECO:0000313" key="15">
    <source>
        <dbReference type="EMBL" id="NJC28434.1"/>
    </source>
</evidence>
<proteinExistence type="inferred from homology"/>
<dbReference type="Pfam" id="PF01743">
    <property type="entry name" value="PolyA_pol"/>
    <property type="match status" value="1"/>
</dbReference>
<dbReference type="PANTHER" id="PTHR47545">
    <property type="entry name" value="MULTIFUNCTIONAL CCA PROTEIN"/>
    <property type="match status" value="1"/>
</dbReference>
<keyword evidence="4" id="KW-0548">Nucleotidyltransferase</keyword>
<dbReference type="Proteomes" id="UP000770785">
    <property type="component" value="Unassembled WGS sequence"/>
</dbReference>
<dbReference type="EMBL" id="JAATJH010000012">
    <property type="protein sequence ID" value="NJC28434.1"/>
    <property type="molecule type" value="Genomic_DNA"/>
</dbReference>
<feature type="domain" description="Poly A polymerase head" evidence="12">
    <location>
        <begin position="27"/>
        <end position="154"/>
    </location>
</feature>
<dbReference type="SUPFAM" id="SSF81301">
    <property type="entry name" value="Nucleotidyltransferase"/>
    <property type="match status" value="1"/>
</dbReference>
<evidence type="ECO:0000256" key="1">
    <source>
        <dbReference type="ARBA" id="ARBA00001946"/>
    </source>
</evidence>
<keyword evidence="7" id="KW-0692">RNA repair</keyword>
<comment type="similarity">
    <text evidence="11">Belongs to the tRNA nucleotidyltransferase/poly(A) polymerase family.</text>
</comment>
<evidence type="ECO:0000259" key="12">
    <source>
        <dbReference type="Pfam" id="PF01743"/>
    </source>
</evidence>
<dbReference type="InterPro" id="IPR006675">
    <property type="entry name" value="HDIG_dom"/>
</dbReference>
<dbReference type="InterPro" id="IPR003607">
    <property type="entry name" value="HD/PDEase_dom"/>
</dbReference>
<dbReference type="SUPFAM" id="SSF81891">
    <property type="entry name" value="Poly A polymerase C-terminal region-like"/>
    <property type="match status" value="1"/>
</dbReference>
<evidence type="ECO:0000256" key="7">
    <source>
        <dbReference type="ARBA" id="ARBA00022800"/>
    </source>
</evidence>
<accession>A0ABX0XGH3</accession>
<keyword evidence="8" id="KW-0067">ATP-binding</keyword>
<dbReference type="PANTHER" id="PTHR47545:SF1">
    <property type="entry name" value="MULTIFUNCTIONAL CCA PROTEIN"/>
    <property type="match status" value="1"/>
</dbReference>
<feature type="domain" description="HD" evidence="13">
    <location>
        <begin position="261"/>
        <end position="351"/>
    </location>
</feature>
<dbReference type="InterPro" id="IPR006674">
    <property type="entry name" value="HD_domain"/>
</dbReference>
<organism evidence="15 16">
    <name type="scientific">Neolewinella antarctica</name>
    <dbReference type="NCBI Taxonomy" id="442734"/>
    <lineage>
        <taxon>Bacteria</taxon>
        <taxon>Pseudomonadati</taxon>
        <taxon>Bacteroidota</taxon>
        <taxon>Saprospiria</taxon>
        <taxon>Saprospirales</taxon>
        <taxon>Lewinellaceae</taxon>
        <taxon>Neolewinella</taxon>
    </lineage>
</organism>
<evidence type="ECO:0000256" key="10">
    <source>
        <dbReference type="ARBA" id="ARBA00022884"/>
    </source>
</evidence>
<evidence type="ECO:0000256" key="8">
    <source>
        <dbReference type="ARBA" id="ARBA00022840"/>
    </source>
</evidence>
<keyword evidence="5" id="KW-0479">Metal-binding</keyword>
<dbReference type="Pfam" id="PF01966">
    <property type="entry name" value="HD"/>
    <property type="match status" value="1"/>
</dbReference>
<keyword evidence="16" id="KW-1185">Reference proteome</keyword>
<gene>
    <name evidence="15" type="ORF">GGR27_003957</name>
</gene>
<evidence type="ECO:0000313" key="16">
    <source>
        <dbReference type="Proteomes" id="UP000770785"/>
    </source>
</evidence>
<evidence type="ECO:0000259" key="13">
    <source>
        <dbReference type="Pfam" id="PF01966"/>
    </source>
</evidence>
<dbReference type="Gene3D" id="3.30.460.10">
    <property type="entry name" value="Beta Polymerase, domain 2"/>
    <property type="match status" value="1"/>
</dbReference>
<evidence type="ECO:0000256" key="4">
    <source>
        <dbReference type="ARBA" id="ARBA00022695"/>
    </source>
</evidence>
<dbReference type="Gene3D" id="1.10.3090.10">
    <property type="entry name" value="cca-adding enzyme, domain 2"/>
    <property type="match status" value="1"/>
</dbReference>
<protein>
    <submittedName>
        <fullName evidence="15">Nucleotidyltransferase with HDIG domain</fullName>
    </submittedName>
</protein>
<dbReference type="CDD" id="cd05398">
    <property type="entry name" value="NT_ClassII-CCAase"/>
    <property type="match status" value="1"/>
</dbReference>
<keyword evidence="6" id="KW-0547">Nucleotide-binding</keyword>
<evidence type="ECO:0000256" key="2">
    <source>
        <dbReference type="ARBA" id="ARBA00022679"/>
    </source>
</evidence>
<dbReference type="InterPro" id="IPR002646">
    <property type="entry name" value="PolA_pol_head_dom"/>
</dbReference>
<dbReference type="NCBIfam" id="TIGR00277">
    <property type="entry name" value="HDIG"/>
    <property type="match status" value="1"/>
</dbReference>
<dbReference type="InterPro" id="IPR032828">
    <property type="entry name" value="PolyA_RNA-bd"/>
</dbReference>
<feature type="domain" description="tRNA nucleotidyltransferase/poly(A) polymerase RNA and SrmB- binding" evidence="14">
    <location>
        <begin position="182"/>
        <end position="243"/>
    </location>
</feature>
<evidence type="ECO:0000256" key="6">
    <source>
        <dbReference type="ARBA" id="ARBA00022741"/>
    </source>
</evidence>